<dbReference type="RefSeq" id="WP_134208581.1">
    <property type="nucleotide sequence ID" value="NZ_CP038015.1"/>
</dbReference>
<protein>
    <submittedName>
        <fullName evidence="3">XRE family transcriptional regulator</fullName>
    </submittedName>
</protein>
<dbReference type="EMBL" id="CP038015">
    <property type="protein sequence ID" value="QBP40028.1"/>
    <property type="molecule type" value="Genomic_DNA"/>
</dbReference>
<dbReference type="InterPro" id="IPR011990">
    <property type="entry name" value="TPR-like_helical_dom_sf"/>
</dbReference>
<sequence length="418" mass="48458">MDSIGLRIKHLRKEQKLTLEALAGKKLTKGMLSLIENGKAKPSMESLSYIAQQLGVESSELMEDVSQAEKRNVLERVEKLYKVEFSELTNEYKQIIDLISPIVDKLTLSYESARLLEIYSRCSHHLYLDGWEVHYNQAMELYEQLHLYNQSASLALFKGMILYNQHRYDEALAIVLEEHARFSSPTIKLDAMTTLDYMYAELILYSAVGNNELTRLKMNEAMQFSKEERIFYRIDDLYRLACYQSIINENEEDRVYYLQKIRQYGEFAENKSSLSIAAMLDAHFYNSFLHDYQKAFESAELFLELSIEVDSEKIKKDVRNQYLLEKGKALFGLGSVKEALALLEDYIVPSYLHHPYDLSISYEVHAYRALCYSRLGEIDEALREAKVGSVLISSMPDSPYKLFINQTLEQIQKSSDSI</sequence>
<evidence type="ECO:0000259" key="2">
    <source>
        <dbReference type="PROSITE" id="PS50943"/>
    </source>
</evidence>
<dbReference type="OrthoDB" id="290878at2"/>
<dbReference type="AlphaFoldDB" id="A0A4P6ZVJ8"/>
<dbReference type="Pfam" id="PF01381">
    <property type="entry name" value="HTH_3"/>
    <property type="match status" value="1"/>
</dbReference>
<keyword evidence="1" id="KW-0238">DNA-binding</keyword>
<proteinExistence type="predicted"/>
<dbReference type="SUPFAM" id="SSF47413">
    <property type="entry name" value="lambda repressor-like DNA-binding domains"/>
    <property type="match status" value="1"/>
</dbReference>
<evidence type="ECO:0000256" key="1">
    <source>
        <dbReference type="ARBA" id="ARBA00023125"/>
    </source>
</evidence>
<gene>
    <name evidence="3" type="ORF">E2636_02105</name>
</gene>
<dbReference type="GO" id="GO:0005829">
    <property type="term" value="C:cytosol"/>
    <property type="evidence" value="ECO:0007669"/>
    <property type="project" value="TreeGrafter"/>
</dbReference>
<dbReference type="SUPFAM" id="SSF48452">
    <property type="entry name" value="TPR-like"/>
    <property type="match status" value="1"/>
</dbReference>
<dbReference type="SMART" id="SM00530">
    <property type="entry name" value="HTH_XRE"/>
    <property type="match status" value="1"/>
</dbReference>
<dbReference type="InterPro" id="IPR010982">
    <property type="entry name" value="Lambda_DNA-bd_dom_sf"/>
</dbReference>
<organism evidence="3 4">
    <name type="scientific">Paenisporosarcina antarctica</name>
    <dbReference type="NCBI Taxonomy" id="417367"/>
    <lineage>
        <taxon>Bacteria</taxon>
        <taxon>Bacillati</taxon>
        <taxon>Bacillota</taxon>
        <taxon>Bacilli</taxon>
        <taxon>Bacillales</taxon>
        <taxon>Caryophanaceae</taxon>
        <taxon>Paenisporosarcina</taxon>
    </lineage>
</organism>
<reference evidence="3 4" key="1">
    <citation type="submission" date="2019-03" db="EMBL/GenBank/DDBJ databases">
        <title>Complete genome sequence of Paenisporosarcina antarctica CGMCC 1.6503T.</title>
        <authorList>
            <person name="Rong J.-C."/>
            <person name="Chi N.-Y."/>
            <person name="Zhang Q.-F."/>
        </authorList>
    </citation>
    <scope>NUCLEOTIDE SEQUENCE [LARGE SCALE GENOMIC DNA]</scope>
    <source>
        <strain evidence="3 4">CGMCC 1.6503</strain>
    </source>
</reference>
<feature type="domain" description="HTH cro/C1-type" evidence="2">
    <location>
        <begin position="8"/>
        <end position="61"/>
    </location>
</feature>
<dbReference type="CDD" id="cd00093">
    <property type="entry name" value="HTH_XRE"/>
    <property type="match status" value="1"/>
</dbReference>
<dbReference type="PANTHER" id="PTHR46797">
    <property type="entry name" value="HTH-TYPE TRANSCRIPTIONAL REGULATOR"/>
    <property type="match status" value="1"/>
</dbReference>
<dbReference type="GO" id="GO:0003677">
    <property type="term" value="F:DNA binding"/>
    <property type="evidence" value="ECO:0007669"/>
    <property type="project" value="UniProtKB-KW"/>
</dbReference>
<dbReference type="InterPro" id="IPR001387">
    <property type="entry name" value="Cro/C1-type_HTH"/>
</dbReference>
<evidence type="ECO:0000313" key="3">
    <source>
        <dbReference type="EMBL" id="QBP40028.1"/>
    </source>
</evidence>
<name>A0A4P6ZVJ8_9BACL</name>
<dbReference type="PANTHER" id="PTHR46797:SF1">
    <property type="entry name" value="METHYLPHOSPHONATE SYNTHASE"/>
    <property type="match status" value="1"/>
</dbReference>
<evidence type="ECO:0000313" key="4">
    <source>
        <dbReference type="Proteomes" id="UP000294292"/>
    </source>
</evidence>
<dbReference type="GO" id="GO:0003700">
    <property type="term" value="F:DNA-binding transcription factor activity"/>
    <property type="evidence" value="ECO:0007669"/>
    <property type="project" value="TreeGrafter"/>
</dbReference>
<keyword evidence="4" id="KW-1185">Reference proteome</keyword>
<accession>A0A4P6ZVJ8</accession>
<dbReference type="Gene3D" id="1.25.40.10">
    <property type="entry name" value="Tetratricopeptide repeat domain"/>
    <property type="match status" value="2"/>
</dbReference>
<dbReference type="Proteomes" id="UP000294292">
    <property type="component" value="Chromosome"/>
</dbReference>
<dbReference type="PROSITE" id="PS50943">
    <property type="entry name" value="HTH_CROC1"/>
    <property type="match status" value="1"/>
</dbReference>
<dbReference type="InterPro" id="IPR050807">
    <property type="entry name" value="TransReg_Diox_bact_type"/>
</dbReference>
<dbReference type="KEGG" id="panc:E2636_02105"/>